<keyword evidence="2" id="KW-0834">Unfolded protein response</keyword>
<dbReference type="PANTHER" id="PTHR46424:SF1">
    <property type="entry name" value="UBX DOMAIN-CONTAINING PROTEIN 4"/>
    <property type="match status" value="1"/>
</dbReference>
<evidence type="ECO:0000256" key="8">
    <source>
        <dbReference type="SAM" id="MobiDB-lite"/>
    </source>
</evidence>
<comment type="subunit">
    <text evidence="3">Directly interacts with VCP. Interacts with UBQLN1. Forms a complex with VCP and UBQLN1.</text>
</comment>
<reference evidence="10" key="2">
    <citation type="submission" date="2025-08" db="UniProtKB">
        <authorList>
            <consortium name="Ensembl"/>
        </authorList>
    </citation>
    <scope>IDENTIFICATION</scope>
</reference>
<dbReference type="STRING" id="62062.ENSHHUP00000021855"/>
<organism evidence="10 11">
    <name type="scientific">Hucho hucho</name>
    <name type="common">huchen</name>
    <dbReference type="NCBI Taxonomy" id="62062"/>
    <lineage>
        <taxon>Eukaryota</taxon>
        <taxon>Metazoa</taxon>
        <taxon>Chordata</taxon>
        <taxon>Craniata</taxon>
        <taxon>Vertebrata</taxon>
        <taxon>Euteleostomi</taxon>
        <taxon>Actinopterygii</taxon>
        <taxon>Neopterygii</taxon>
        <taxon>Teleostei</taxon>
        <taxon>Protacanthopterygii</taxon>
        <taxon>Salmoniformes</taxon>
        <taxon>Salmonidae</taxon>
        <taxon>Salmoninae</taxon>
        <taxon>Hucho</taxon>
    </lineage>
</organism>
<feature type="compositionally biased region" description="Basic and acidic residues" evidence="8">
    <location>
        <begin position="260"/>
        <end position="299"/>
    </location>
</feature>
<dbReference type="SUPFAM" id="SSF54236">
    <property type="entry name" value="Ubiquitin-like"/>
    <property type="match status" value="1"/>
</dbReference>
<evidence type="ECO:0000259" key="9">
    <source>
        <dbReference type="PROSITE" id="PS50033"/>
    </source>
</evidence>
<dbReference type="SUPFAM" id="SSF52833">
    <property type="entry name" value="Thioredoxin-like"/>
    <property type="match status" value="1"/>
</dbReference>
<feature type="compositionally biased region" description="Low complexity" evidence="8">
    <location>
        <begin position="508"/>
        <end position="517"/>
    </location>
</feature>
<dbReference type="GO" id="GO:0006986">
    <property type="term" value="P:response to unfolded protein"/>
    <property type="evidence" value="ECO:0007669"/>
    <property type="project" value="UniProtKB-KW"/>
</dbReference>
<dbReference type="SMART" id="SM00166">
    <property type="entry name" value="UBX"/>
    <property type="match status" value="1"/>
</dbReference>
<feature type="compositionally biased region" description="Low complexity" evidence="8">
    <location>
        <begin position="205"/>
        <end position="218"/>
    </location>
</feature>
<dbReference type="PANTHER" id="PTHR46424">
    <property type="entry name" value="UBX DOMAIN-CONTAINING PROTEIN 4"/>
    <property type="match status" value="1"/>
</dbReference>
<dbReference type="Ensembl" id="ENSHHUT00000022679.1">
    <property type="protein sequence ID" value="ENSHHUP00000021855.1"/>
    <property type="gene ID" value="ENSHHUG00000013687.1"/>
</dbReference>
<feature type="region of interest" description="Disordered" evidence="8">
    <location>
        <begin position="161"/>
        <end position="299"/>
    </location>
</feature>
<evidence type="ECO:0000256" key="4">
    <source>
        <dbReference type="ARBA" id="ARBA00040925"/>
    </source>
</evidence>
<dbReference type="GO" id="GO:0005789">
    <property type="term" value="C:endoplasmic reticulum membrane"/>
    <property type="evidence" value="ECO:0007669"/>
    <property type="project" value="UniProtKB-SubCell"/>
</dbReference>
<dbReference type="CDD" id="cd16117">
    <property type="entry name" value="UBX_UBXN4"/>
    <property type="match status" value="1"/>
</dbReference>
<dbReference type="Pfam" id="PF23187">
    <property type="entry name" value="UBX7_N"/>
    <property type="match status" value="1"/>
</dbReference>
<dbReference type="GO" id="GO:0036503">
    <property type="term" value="P:ERAD pathway"/>
    <property type="evidence" value="ECO:0007669"/>
    <property type="project" value="TreeGrafter"/>
</dbReference>
<protein>
    <recommendedName>
        <fullName evidence="4">UBX domain-containing protein 4</fullName>
    </recommendedName>
    <alternativeName>
        <fullName evidence="5">UBX domain-containing protein 2</fullName>
    </alternativeName>
</protein>
<evidence type="ECO:0000313" key="11">
    <source>
        <dbReference type="Proteomes" id="UP000314982"/>
    </source>
</evidence>
<evidence type="ECO:0000256" key="3">
    <source>
        <dbReference type="ARBA" id="ARBA00038812"/>
    </source>
</evidence>
<dbReference type="InterPro" id="IPR029071">
    <property type="entry name" value="Ubiquitin-like_domsf"/>
</dbReference>
<evidence type="ECO:0000256" key="6">
    <source>
        <dbReference type="ARBA" id="ARBA00046062"/>
    </source>
</evidence>
<evidence type="ECO:0000256" key="5">
    <source>
        <dbReference type="ARBA" id="ARBA00041575"/>
    </source>
</evidence>
<comment type="subcellular location">
    <subcellularLocation>
        <location evidence="1">Endoplasmic reticulum membrane</location>
        <topology evidence="1">Peripheral membrane protein</topology>
    </subcellularLocation>
</comment>
<reference evidence="10" key="3">
    <citation type="submission" date="2025-09" db="UniProtKB">
        <authorList>
            <consortium name="Ensembl"/>
        </authorList>
    </citation>
    <scope>IDENTIFICATION</scope>
</reference>
<dbReference type="Gene3D" id="3.10.20.90">
    <property type="entry name" value="Phosphatidylinositol 3-kinase Catalytic Subunit, Chain A, domain 1"/>
    <property type="match status" value="1"/>
</dbReference>
<evidence type="ECO:0000256" key="7">
    <source>
        <dbReference type="SAM" id="Coils"/>
    </source>
</evidence>
<dbReference type="Gene3D" id="3.40.30.10">
    <property type="entry name" value="Glutaredoxin"/>
    <property type="match status" value="1"/>
</dbReference>
<dbReference type="InterPro" id="IPR001012">
    <property type="entry name" value="UBX_dom"/>
</dbReference>
<dbReference type="AlphaFoldDB" id="A0A4W5L904"/>
<feature type="compositionally biased region" description="Polar residues" evidence="8">
    <location>
        <begin position="247"/>
        <end position="256"/>
    </location>
</feature>
<feature type="region of interest" description="Disordered" evidence="8">
    <location>
        <begin position="508"/>
        <end position="575"/>
    </location>
</feature>
<keyword evidence="7" id="KW-0175">Coiled coil</keyword>
<evidence type="ECO:0000256" key="2">
    <source>
        <dbReference type="ARBA" id="ARBA00023230"/>
    </source>
</evidence>
<sequence length="575" mass="63640">MKSHKQAYVSMDYNFHLSPLVPVTSLNILGIYRIETIKQEKPTHLIKMIWFEGSIPAAIISAKQQSSIFVVVITGDDEVSAQMMSSWEDDRVAEASHNCCVAIKVDSKSETCTQFSQIYPVVCIPSSFFIGENGIPLEVVAGSVSAEELMKRIDKVKQMHAQQMAGEGADAGATMEACPRATVASEPAPAQPPSTSQELQPSHMPPADTDSAAAPAMSKESLSRPAEEGGPSASEVVTLGDDRSASSEDVSTSSQPDEGLEAKVERLTKKLEERREQKKKGEEEDEIKKEMERRKMGKEMLDFKRKNEDEKTKRIMDERNRDKAEEKAARERVKAQIALDRADRAARYANNKEEVEAARLAALQARQAEAKKENAQRERSAIARIQFRLPDGSFFTNQFPSEARLQEARQFAVNEVGNRYGNFSLATVFPRREFTADDLDKTLLELELAPSASIVLLPQMGRPSNMVVQSTSGGGIWAVLGTILYPLLAVWRFLSGFLFTSPPIPGAAGPRGPAQRPNTASGSSSGEPKRETLRKRTLEKQPADFKQDGKIHRLRNHEDSEDENNTWNGNSTQQM</sequence>
<accession>A0A4W5L904</accession>
<evidence type="ECO:0000313" key="10">
    <source>
        <dbReference type="Ensembl" id="ENSHHUP00000021855.1"/>
    </source>
</evidence>
<feature type="domain" description="UBX" evidence="9">
    <location>
        <begin position="378"/>
        <end position="456"/>
    </location>
</feature>
<dbReference type="PROSITE" id="PS50033">
    <property type="entry name" value="UBX"/>
    <property type="match status" value="1"/>
</dbReference>
<feature type="compositionally biased region" description="Basic and acidic residues" evidence="8">
    <location>
        <begin position="527"/>
        <end position="551"/>
    </location>
</feature>
<proteinExistence type="predicted"/>
<name>A0A4W5L904_9TELE</name>
<dbReference type="InterPro" id="IPR036249">
    <property type="entry name" value="Thioredoxin-like_sf"/>
</dbReference>
<feature type="coiled-coil region" evidence="7">
    <location>
        <begin position="358"/>
        <end position="385"/>
    </location>
</feature>
<dbReference type="Pfam" id="PF00789">
    <property type="entry name" value="UBX"/>
    <property type="match status" value="1"/>
</dbReference>
<keyword evidence="11" id="KW-1185">Reference proteome</keyword>
<reference evidence="11" key="1">
    <citation type="submission" date="2018-06" db="EMBL/GenBank/DDBJ databases">
        <title>Genome assembly of Danube salmon.</title>
        <authorList>
            <person name="Macqueen D.J."/>
            <person name="Gundappa M.K."/>
        </authorList>
    </citation>
    <scope>NUCLEOTIDE SEQUENCE [LARGE SCALE GENOMIC DNA]</scope>
</reference>
<evidence type="ECO:0000256" key="1">
    <source>
        <dbReference type="ARBA" id="ARBA00004406"/>
    </source>
</evidence>
<dbReference type="Proteomes" id="UP000314982">
    <property type="component" value="Unassembled WGS sequence"/>
</dbReference>
<dbReference type="GeneTree" id="ENSGT00940000160205"/>
<feature type="compositionally biased region" description="Polar residues" evidence="8">
    <location>
        <begin position="565"/>
        <end position="575"/>
    </location>
</feature>
<comment type="function">
    <text evidence="6">Involved in endoplasmic reticulum-associated protein degradation (ERAD). Acts as a platform to recruit both UBQLN1 and VCP to the ER during ERAD.</text>
</comment>